<accession>A0ABV2FHB1</accession>
<dbReference type="InterPro" id="IPR021257">
    <property type="entry name" value="DUF2809"/>
</dbReference>
<proteinExistence type="predicted"/>
<protein>
    <recommendedName>
        <fullName evidence="4">DUF2809 domain-containing protein</fullName>
    </recommendedName>
</protein>
<sequence length="105" mass="12120">MSRRMAFLPLEVGDGLWVVAVYLGYSTLCPDWPTGRRFLLALLTSFLVEFSQLLQWNWLVAIWQTPLGHLFLGQGFLWRDLLAYSLGLVTIFVCDDRIIALKTRE</sequence>
<dbReference type="RefSeq" id="WP_354364905.1">
    <property type="nucleotide sequence ID" value="NZ_JBEPLO010000009.1"/>
</dbReference>
<dbReference type="EMBL" id="JBEPLO010000009">
    <property type="protein sequence ID" value="MET3557950.1"/>
    <property type="molecule type" value="Genomic_DNA"/>
</dbReference>
<keyword evidence="1" id="KW-0812">Transmembrane</keyword>
<dbReference type="Pfam" id="PF10990">
    <property type="entry name" value="DUF2809"/>
    <property type="match status" value="1"/>
</dbReference>
<reference evidence="2 3" key="1">
    <citation type="submission" date="2024-06" db="EMBL/GenBank/DDBJ databases">
        <title>Genomic Encyclopedia of Type Strains, Phase IV (KMG-IV): sequencing the most valuable type-strain genomes for metagenomic binning, comparative biology and taxonomic classification.</title>
        <authorList>
            <person name="Goeker M."/>
        </authorList>
    </citation>
    <scope>NUCLEOTIDE SEQUENCE [LARGE SCALE GENOMIC DNA]</scope>
    <source>
        <strain evidence="2 3">DSM 28303</strain>
    </source>
</reference>
<comment type="caution">
    <text evidence="2">The sequence shown here is derived from an EMBL/GenBank/DDBJ whole genome shotgun (WGS) entry which is preliminary data.</text>
</comment>
<evidence type="ECO:0008006" key="4">
    <source>
        <dbReference type="Google" id="ProtNLM"/>
    </source>
</evidence>
<keyword evidence="1" id="KW-1133">Transmembrane helix</keyword>
<evidence type="ECO:0000313" key="2">
    <source>
        <dbReference type="EMBL" id="MET3557950.1"/>
    </source>
</evidence>
<name>A0ABV2FHB1_9STRE</name>
<organism evidence="2 3">
    <name type="scientific">Streptococcus rupicaprae</name>
    <dbReference type="NCBI Taxonomy" id="759619"/>
    <lineage>
        <taxon>Bacteria</taxon>
        <taxon>Bacillati</taxon>
        <taxon>Bacillota</taxon>
        <taxon>Bacilli</taxon>
        <taxon>Lactobacillales</taxon>
        <taxon>Streptococcaceae</taxon>
        <taxon>Streptococcus</taxon>
    </lineage>
</organism>
<gene>
    <name evidence="2" type="ORF">ABID29_001062</name>
</gene>
<evidence type="ECO:0000313" key="3">
    <source>
        <dbReference type="Proteomes" id="UP001549122"/>
    </source>
</evidence>
<keyword evidence="3" id="KW-1185">Reference proteome</keyword>
<evidence type="ECO:0000256" key="1">
    <source>
        <dbReference type="SAM" id="Phobius"/>
    </source>
</evidence>
<keyword evidence="1" id="KW-0472">Membrane</keyword>
<feature type="transmembrane region" description="Helical" evidence="1">
    <location>
        <begin position="37"/>
        <end position="56"/>
    </location>
</feature>
<dbReference type="Proteomes" id="UP001549122">
    <property type="component" value="Unassembled WGS sequence"/>
</dbReference>
<feature type="transmembrane region" description="Helical" evidence="1">
    <location>
        <begin position="76"/>
        <end position="94"/>
    </location>
</feature>